<sequence>MAAIKIRQLNSFKLQQQQQEELPKANCRGAFALLFSRCSYCATNYLKSYCRIKRHGVNKNKTLCWLTLTLILLSCSSWHGRRGGRGGGGAFCYALDIGTCKQPLGMESGAIADTQITASSAHDMGNVGPQHARLKVDNNGGAWCPKHMVSRGLKEYLQIDLLQVHVITAIRTQGRFGKGQGQEYTEAYVLEYWRPGLEKWLRWKTIQGKEILTGNINTYSEVENILQPIIFASKVRIYPYSQYDRTVCLRAEVVGCLWEDGIVSYSIPKGVQRGMEIDLSDKTYDGHEEGDRYVNGLGQLVDGQKGKDNFRTDIHGFGKGYEWIGWRNDTPNLLGHPVEITFEFESVRNFSAVILHTNNMFSKDVQVFVHAKVFFSIGGRQYAGEPVQFSYMPDTILDHARDVTIKLHHRLGKYLQLHLYFAARWIMLSEITFISTPIVGNFTDEDFAGGTLAAGATPQDNAEYPFQRDEVERVINGKFGERSQPQTPLVISPKPIDHPEPENSLIGFIFAVLVAIILVLVVVILLIVIRNKRGRGGNVLDAFQHNFNPDTLGGADKRLNCNGMKAVTMDNDTESIDKSSLYHEPFNVNMYTSAASGCSMNDMQRQHVTPDYTDVPDIVCQEYAVPHMQDLLPTSTQKSNSLYGASMGAGGGSSSNYSTSARNTLNSMFQSKLSTASQKLQQLQHQHSYQSQLTPPPPPPPAPTTATASTHCPPPIPPLPPLLGNASSNEKYYATTAICKANAATNASHGIGGGAVGGVGTNAGACNTLPNGSIGGGSGSLASTTASLASSSTTPTGGGYGYASSAATLAAVKPHHYNLDMSGNGLGGHTIVDVNEELANFQVQEFPRQSLVIVEKLGCGVFGELHLCETKGMSANLVAVATLRPGAPDHMRKEFRNKAKQLARLNDPNVAHLLGACLRDEPICMVFDYSECLGDLNQFLQEHVAETTHSLQAGIMTNKSLSYGSLVYIATQIASGMKHLEQMNFVHRDLATRSCIIGPELTIKVCSIGTVINRIAYAADYCQLEGTSGRQTQPMPIRWMAWESVLLGKFTSKSDVWSFAVTLWEILTFAREQPYEHLSDEKVIENIGHIYADDKLHELLPMPLNCPREIYDLMCECWQRNESSRPNFREIHLFLQRKNLGFKPNNTMHY</sequence>
<dbReference type="InterPro" id="IPR000719">
    <property type="entry name" value="Prot_kinase_dom"/>
</dbReference>
<dbReference type="Gene3D" id="1.10.510.10">
    <property type="entry name" value="Transferase(Phosphotransferase) domain 1"/>
    <property type="match status" value="1"/>
</dbReference>
<evidence type="ECO:0000256" key="5">
    <source>
        <dbReference type="ARBA" id="ARBA00022741"/>
    </source>
</evidence>
<evidence type="ECO:0000256" key="8">
    <source>
        <dbReference type="ARBA" id="ARBA00023136"/>
    </source>
</evidence>
<dbReference type="InterPro" id="IPR048525">
    <property type="entry name" value="DDR1-2_DS-like"/>
</dbReference>
<dbReference type="GeneID" id="105233382"/>
<dbReference type="InterPro" id="IPR050122">
    <property type="entry name" value="RTK"/>
</dbReference>
<feature type="domain" description="Protein kinase" evidence="14">
    <location>
        <begin position="851"/>
        <end position="1135"/>
    </location>
</feature>
<evidence type="ECO:0000256" key="6">
    <source>
        <dbReference type="ARBA" id="ARBA00022840"/>
    </source>
</evidence>
<dbReference type="InterPro" id="IPR001245">
    <property type="entry name" value="Ser-Thr/Tyr_kinase_cat_dom"/>
</dbReference>
<feature type="compositionally biased region" description="Pro residues" evidence="12">
    <location>
        <begin position="712"/>
        <end position="721"/>
    </location>
</feature>
<dbReference type="InterPro" id="IPR000421">
    <property type="entry name" value="FA58C"/>
</dbReference>
<dbReference type="CDD" id="cd05051">
    <property type="entry name" value="PTKc_DDR"/>
    <property type="match status" value="1"/>
</dbReference>
<evidence type="ECO:0000313" key="17">
    <source>
        <dbReference type="RefSeq" id="XP_049313454.1"/>
    </source>
</evidence>
<evidence type="ECO:0000256" key="4">
    <source>
        <dbReference type="ARBA" id="ARBA00022729"/>
    </source>
</evidence>
<feature type="region of interest" description="Disordered" evidence="12">
    <location>
        <begin position="673"/>
        <end position="723"/>
    </location>
</feature>
<keyword evidence="7 13" id="KW-1133">Transmembrane helix</keyword>
<evidence type="ECO:0000256" key="13">
    <source>
        <dbReference type="SAM" id="Phobius"/>
    </source>
</evidence>
<dbReference type="Pfam" id="PF21114">
    <property type="entry name" value="DDR1-2_DS-like"/>
    <property type="match status" value="1"/>
</dbReference>
<evidence type="ECO:0000256" key="11">
    <source>
        <dbReference type="ARBA" id="ARBA00023180"/>
    </source>
</evidence>
<keyword evidence="8 13" id="KW-0472">Membrane</keyword>
<feature type="transmembrane region" description="Helical" evidence="13">
    <location>
        <begin position="505"/>
        <end position="529"/>
    </location>
</feature>
<evidence type="ECO:0000256" key="2">
    <source>
        <dbReference type="ARBA" id="ARBA00022475"/>
    </source>
</evidence>
<dbReference type="SUPFAM" id="SSF49785">
    <property type="entry name" value="Galactose-binding domain-like"/>
    <property type="match status" value="1"/>
</dbReference>
<evidence type="ECO:0000259" key="15">
    <source>
        <dbReference type="PROSITE" id="PS50022"/>
    </source>
</evidence>
<dbReference type="Gene3D" id="2.60.120.260">
    <property type="entry name" value="Galactose-binding domain-like"/>
    <property type="match status" value="1"/>
</dbReference>
<protein>
    <submittedName>
        <fullName evidence="17 18">Discoidin domain-containing receptor 2 isoform X1</fullName>
    </submittedName>
</protein>
<dbReference type="PANTHER" id="PTHR24416:SF580">
    <property type="entry name" value="DISCOIDIN DOMAIN RECEPTOR, ISOFORM F"/>
    <property type="match status" value="1"/>
</dbReference>
<reference evidence="16 17" key="1">
    <citation type="submission" date="2025-05" db="UniProtKB">
        <authorList>
            <consortium name="RefSeq"/>
        </authorList>
    </citation>
    <scope>NUCLEOTIDE SEQUENCE [LARGE SCALE GENOMIC DNA]</scope>
    <source>
        <tissue evidence="17 18">Adult</tissue>
    </source>
</reference>
<dbReference type="Proteomes" id="UP001652620">
    <property type="component" value="Chromosome 1"/>
</dbReference>
<organism evidence="16 17">
    <name type="scientific">Bactrocera dorsalis</name>
    <name type="common">Oriental fruit fly</name>
    <name type="synonym">Dacus dorsalis</name>
    <dbReference type="NCBI Taxonomy" id="27457"/>
    <lineage>
        <taxon>Eukaryota</taxon>
        <taxon>Metazoa</taxon>
        <taxon>Ecdysozoa</taxon>
        <taxon>Arthropoda</taxon>
        <taxon>Hexapoda</taxon>
        <taxon>Insecta</taxon>
        <taxon>Pterygota</taxon>
        <taxon>Neoptera</taxon>
        <taxon>Endopterygota</taxon>
        <taxon>Diptera</taxon>
        <taxon>Brachycera</taxon>
        <taxon>Muscomorpha</taxon>
        <taxon>Tephritoidea</taxon>
        <taxon>Tephritidae</taxon>
        <taxon>Bactrocera</taxon>
        <taxon>Bactrocera</taxon>
    </lineage>
</organism>
<evidence type="ECO:0000256" key="7">
    <source>
        <dbReference type="ARBA" id="ARBA00022989"/>
    </source>
</evidence>
<dbReference type="RefSeq" id="XP_049313454.1">
    <property type="nucleotide sequence ID" value="XM_049457497.1"/>
</dbReference>
<evidence type="ECO:0000313" key="16">
    <source>
        <dbReference type="Proteomes" id="UP001652620"/>
    </source>
</evidence>
<dbReference type="InterPro" id="IPR011009">
    <property type="entry name" value="Kinase-like_dom_sf"/>
</dbReference>
<keyword evidence="2" id="KW-1003">Cell membrane</keyword>
<dbReference type="Gene3D" id="3.30.200.20">
    <property type="entry name" value="Phosphorylase Kinase, domain 1"/>
    <property type="match status" value="1"/>
</dbReference>
<keyword evidence="10 17" id="KW-0675">Receptor</keyword>
<evidence type="ECO:0000256" key="10">
    <source>
        <dbReference type="ARBA" id="ARBA00023170"/>
    </source>
</evidence>
<feature type="compositionally biased region" description="Low complexity" evidence="12">
    <location>
        <begin position="677"/>
        <end position="693"/>
    </location>
</feature>
<keyword evidence="3 13" id="KW-0812">Transmembrane</keyword>
<dbReference type="InterPro" id="IPR008979">
    <property type="entry name" value="Galactose-bd-like_sf"/>
</dbReference>
<feature type="compositionally biased region" description="Pro residues" evidence="12">
    <location>
        <begin position="694"/>
        <end position="703"/>
    </location>
</feature>
<evidence type="ECO:0000256" key="12">
    <source>
        <dbReference type="SAM" id="MobiDB-lite"/>
    </source>
</evidence>
<proteinExistence type="predicted"/>
<dbReference type="PANTHER" id="PTHR24416">
    <property type="entry name" value="TYROSINE-PROTEIN KINASE RECEPTOR"/>
    <property type="match status" value="1"/>
</dbReference>
<keyword evidence="9" id="KW-1015">Disulfide bond</keyword>
<dbReference type="Pfam" id="PF07714">
    <property type="entry name" value="PK_Tyr_Ser-Thr"/>
    <property type="match status" value="1"/>
</dbReference>
<dbReference type="CDD" id="cd00057">
    <property type="entry name" value="FA58C"/>
    <property type="match status" value="1"/>
</dbReference>
<name>A0ABM3JW51_BACDO</name>
<evidence type="ECO:0000256" key="9">
    <source>
        <dbReference type="ARBA" id="ARBA00023157"/>
    </source>
</evidence>
<gene>
    <name evidence="17 18" type="primary">LOC105233382</name>
</gene>
<keyword evidence="11" id="KW-0325">Glycoprotein</keyword>
<evidence type="ECO:0000256" key="3">
    <source>
        <dbReference type="ARBA" id="ARBA00022692"/>
    </source>
</evidence>
<dbReference type="PROSITE" id="PS50011">
    <property type="entry name" value="PROTEIN_KINASE_DOM"/>
    <property type="match status" value="1"/>
</dbReference>
<dbReference type="SMART" id="SM00231">
    <property type="entry name" value="FA58C"/>
    <property type="match status" value="1"/>
</dbReference>
<dbReference type="PROSITE" id="PS01286">
    <property type="entry name" value="FA58C_2"/>
    <property type="match status" value="1"/>
</dbReference>
<feature type="domain" description="F5/8 type C" evidence="15">
    <location>
        <begin position="100"/>
        <end position="256"/>
    </location>
</feature>
<accession>A0ABM3JW51</accession>
<keyword evidence="6" id="KW-0067">ATP-binding</keyword>
<dbReference type="Pfam" id="PF00754">
    <property type="entry name" value="F5_F8_type_C"/>
    <property type="match status" value="1"/>
</dbReference>
<keyword evidence="16" id="KW-1185">Reference proteome</keyword>
<evidence type="ECO:0000313" key="18">
    <source>
        <dbReference type="RefSeq" id="XP_049313459.1"/>
    </source>
</evidence>
<keyword evidence="5" id="KW-0547">Nucleotide-binding</keyword>
<dbReference type="RefSeq" id="XP_049313459.1">
    <property type="nucleotide sequence ID" value="XM_049457502.1"/>
</dbReference>
<dbReference type="SUPFAM" id="SSF56112">
    <property type="entry name" value="Protein kinase-like (PK-like)"/>
    <property type="match status" value="1"/>
</dbReference>
<comment type="subcellular location">
    <subcellularLocation>
        <location evidence="1">Cell membrane</location>
        <topology evidence="1">Single-pass type I membrane protein</topology>
    </subcellularLocation>
</comment>
<dbReference type="Gene3D" id="2.60.120.1190">
    <property type="match status" value="1"/>
</dbReference>
<dbReference type="PROSITE" id="PS01285">
    <property type="entry name" value="FA58C_1"/>
    <property type="match status" value="1"/>
</dbReference>
<dbReference type="PROSITE" id="PS50022">
    <property type="entry name" value="FA58C_3"/>
    <property type="match status" value="1"/>
</dbReference>
<evidence type="ECO:0000259" key="14">
    <source>
        <dbReference type="PROSITE" id="PS50011"/>
    </source>
</evidence>
<keyword evidence="4" id="KW-0732">Signal</keyword>
<evidence type="ECO:0000256" key="1">
    <source>
        <dbReference type="ARBA" id="ARBA00004251"/>
    </source>
</evidence>